<evidence type="ECO:0000259" key="1">
    <source>
        <dbReference type="Pfam" id="PF01738"/>
    </source>
</evidence>
<sequence>MQTTTVQVPTADGTAEAYLVRPDGDGPFPGVLMFMDAFGLRPRLAEMAERIAERGYAVLVPNLFYRSASGPLVTAEELTDPEKRGAAFARLVPMMQRLTPARVAADTGSYLDFFAAQPGVAAGPVVAVGYCMGGRNALRAIEAHPDRIKALASFHAGGVVSDDPDSPHLAVGSITGEVYFAHADHDRSNTPEQIKTLEAALEDAGVTYTSELYEGAPHGFTMSDTAAYDAGAEERHWVNLFAVLHRNLPVS</sequence>
<dbReference type="RefSeq" id="WP_378974854.1">
    <property type="nucleotide sequence ID" value="NZ_JBHTBJ010000030.1"/>
</dbReference>
<dbReference type="PANTHER" id="PTHR46623">
    <property type="entry name" value="CARBOXYMETHYLENEBUTENOLIDASE-RELATED"/>
    <property type="match status" value="1"/>
</dbReference>
<dbReference type="GO" id="GO:0016787">
    <property type="term" value="F:hydrolase activity"/>
    <property type="evidence" value="ECO:0007669"/>
    <property type="project" value="UniProtKB-KW"/>
</dbReference>
<evidence type="ECO:0000313" key="2">
    <source>
        <dbReference type="EMBL" id="MFC7278225.1"/>
    </source>
</evidence>
<accession>A0ABW2I186</accession>
<dbReference type="InterPro" id="IPR029058">
    <property type="entry name" value="AB_hydrolase_fold"/>
</dbReference>
<evidence type="ECO:0000313" key="3">
    <source>
        <dbReference type="Proteomes" id="UP001596548"/>
    </source>
</evidence>
<protein>
    <submittedName>
        <fullName evidence="2">Dienelactone hydrolase family protein</fullName>
        <ecNumber evidence="2">3.1.-.-</ecNumber>
    </submittedName>
</protein>
<dbReference type="Pfam" id="PF01738">
    <property type="entry name" value="DLH"/>
    <property type="match status" value="1"/>
</dbReference>
<proteinExistence type="predicted"/>
<keyword evidence="3" id="KW-1185">Reference proteome</keyword>
<dbReference type="InterPro" id="IPR002925">
    <property type="entry name" value="Dienelactn_hydro"/>
</dbReference>
<dbReference type="Proteomes" id="UP001596548">
    <property type="component" value="Unassembled WGS sequence"/>
</dbReference>
<gene>
    <name evidence="2" type="ORF">ACFQS1_29940</name>
</gene>
<name>A0ABW2I186_9ACTN</name>
<comment type="caution">
    <text evidence="2">The sequence shown here is derived from an EMBL/GenBank/DDBJ whole genome shotgun (WGS) entry which is preliminary data.</text>
</comment>
<feature type="domain" description="Dienelactone hydrolase" evidence="1">
    <location>
        <begin position="16"/>
        <end position="245"/>
    </location>
</feature>
<dbReference type="SUPFAM" id="SSF53474">
    <property type="entry name" value="alpha/beta-Hydrolases"/>
    <property type="match status" value="1"/>
</dbReference>
<dbReference type="Gene3D" id="3.40.50.1820">
    <property type="entry name" value="alpha/beta hydrolase"/>
    <property type="match status" value="1"/>
</dbReference>
<keyword evidence="2" id="KW-0378">Hydrolase</keyword>
<dbReference type="EC" id="3.1.-.-" evidence="2"/>
<dbReference type="PANTHER" id="PTHR46623:SF10">
    <property type="entry name" value="CARBOXYMETHYLENEBUTENOLIDASE HOMOLOG"/>
    <property type="match status" value="1"/>
</dbReference>
<dbReference type="EMBL" id="JBHTBJ010000030">
    <property type="protein sequence ID" value="MFC7278225.1"/>
    <property type="molecule type" value="Genomic_DNA"/>
</dbReference>
<reference evidence="3" key="1">
    <citation type="journal article" date="2019" name="Int. J. Syst. Evol. Microbiol.">
        <title>The Global Catalogue of Microorganisms (GCM) 10K type strain sequencing project: providing services to taxonomists for standard genome sequencing and annotation.</title>
        <authorList>
            <consortium name="The Broad Institute Genomics Platform"/>
            <consortium name="The Broad Institute Genome Sequencing Center for Infectious Disease"/>
            <person name="Wu L."/>
            <person name="Ma J."/>
        </authorList>
    </citation>
    <scope>NUCLEOTIDE SEQUENCE [LARGE SCALE GENOMIC DNA]</scope>
    <source>
        <strain evidence="3">XZYJT-10</strain>
    </source>
</reference>
<organism evidence="2 3">
    <name type="scientific">Paractinoplanes rhizophilus</name>
    <dbReference type="NCBI Taxonomy" id="1416877"/>
    <lineage>
        <taxon>Bacteria</taxon>
        <taxon>Bacillati</taxon>
        <taxon>Actinomycetota</taxon>
        <taxon>Actinomycetes</taxon>
        <taxon>Micromonosporales</taxon>
        <taxon>Micromonosporaceae</taxon>
        <taxon>Paractinoplanes</taxon>
    </lineage>
</organism>
<dbReference type="InterPro" id="IPR051049">
    <property type="entry name" value="Dienelactone_hydrolase-like"/>
</dbReference>